<name>A0A0R2A4W6_9LACO</name>
<dbReference type="EMBL" id="AYYY01000029">
    <property type="protein sequence ID" value="KRM61330.1"/>
    <property type="molecule type" value="Genomic_DNA"/>
</dbReference>
<dbReference type="SMART" id="SM00388">
    <property type="entry name" value="HisKA"/>
    <property type="match status" value="1"/>
</dbReference>
<evidence type="ECO:0000256" key="8">
    <source>
        <dbReference type="ARBA" id="ARBA00022989"/>
    </source>
</evidence>
<dbReference type="STRING" id="1423813.FC26_GL001880"/>
<evidence type="ECO:0000256" key="5">
    <source>
        <dbReference type="ARBA" id="ARBA00022679"/>
    </source>
</evidence>
<keyword evidence="9" id="KW-0902">Two-component regulatory system</keyword>
<dbReference type="GO" id="GO:0000155">
    <property type="term" value="F:phosphorelay sensor kinase activity"/>
    <property type="evidence" value="ECO:0007669"/>
    <property type="project" value="InterPro"/>
</dbReference>
<accession>A0A0R2A4W6</accession>
<dbReference type="PANTHER" id="PTHR45436:SF5">
    <property type="entry name" value="SENSOR HISTIDINE KINASE TRCS"/>
    <property type="match status" value="1"/>
</dbReference>
<keyword evidence="14" id="KW-1185">Reference proteome</keyword>
<dbReference type="SMART" id="SM00387">
    <property type="entry name" value="HATPase_c"/>
    <property type="match status" value="1"/>
</dbReference>
<keyword evidence="4" id="KW-0597">Phosphoprotein</keyword>
<dbReference type="CDD" id="cd00075">
    <property type="entry name" value="HATPase"/>
    <property type="match status" value="1"/>
</dbReference>
<evidence type="ECO:0000313" key="13">
    <source>
        <dbReference type="EMBL" id="KRM61330.1"/>
    </source>
</evidence>
<keyword evidence="6 11" id="KW-0812">Transmembrane</keyword>
<proteinExistence type="predicted"/>
<dbReference type="PATRIC" id="fig|1423813.3.peg.1909"/>
<dbReference type="Pfam" id="PF00512">
    <property type="entry name" value="HisKA"/>
    <property type="match status" value="1"/>
</dbReference>
<sequence length="456" mass="50945">MNKKTSLSQNSSSIMLRSFTALIIVIMLISSLATVVAVGHQLLELSQTNTTHIITSLKKTVIDGDDDWENWRNNSTMDTSTSYVHVTNMRRDAKVKNYYSPDTDDLLESKIRKIPFIDHLYYSNRDGFVYYASGHARGIKYQLWTKLGSQLEILEHVIIVTVIILVITLLISPLYIRSIANRLTEALERLTDQVHKISSQVNEHGIKNEIQLSVPTKPTEVTNLTTSFNSLLQQLYDQTEKEKLFVSNAAHELRTPIATIRSHAQLIKRRGDAHPEIVPHSIDYIDDESHQMQALVENLLALSRADRLTYDQQPFDLSAALQTLAQKMTPVLQQSLITQIPAGITVTAHAPSIEKIITNFLSNAGKYSPVTSTITLTLQRTDQGTQVAVTDQGPGISAEDQAHIFERFYRGSDTRGTIPGTGLGMAIAKQLADANQCTITIENQHPTGTKFILTFH</sequence>
<dbReference type="PANTHER" id="PTHR45436">
    <property type="entry name" value="SENSOR HISTIDINE KINASE YKOH"/>
    <property type="match status" value="1"/>
</dbReference>
<dbReference type="InterPro" id="IPR050428">
    <property type="entry name" value="TCS_sensor_his_kinase"/>
</dbReference>
<dbReference type="InterPro" id="IPR003594">
    <property type="entry name" value="HATPase_dom"/>
</dbReference>
<evidence type="ECO:0000256" key="1">
    <source>
        <dbReference type="ARBA" id="ARBA00000085"/>
    </source>
</evidence>
<evidence type="ECO:0000256" key="7">
    <source>
        <dbReference type="ARBA" id="ARBA00022777"/>
    </source>
</evidence>
<dbReference type="GO" id="GO:0005886">
    <property type="term" value="C:plasma membrane"/>
    <property type="evidence" value="ECO:0007669"/>
    <property type="project" value="TreeGrafter"/>
</dbReference>
<dbReference type="EC" id="2.7.13.3" evidence="3"/>
<dbReference type="InterPro" id="IPR003661">
    <property type="entry name" value="HisK_dim/P_dom"/>
</dbReference>
<evidence type="ECO:0000256" key="9">
    <source>
        <dbReference type="ARBA" id="ARBA00023012"/>
    </source>
</evidence>
<gene>
    <name evidence="13" type="ORF">FC26_GL001880</name>
</gene>
<protein>
    <recommendedName>
        <fullName evidence="3">histidine kinase</fullName>
        <ecNumber evidence="3">2.7.13.3</ecNumber>
    </recommendedName>
</protein>
<feature type="transmembrane region" description="Helical" evidence="11">
    <location>
        <begin position="21"/>
        <end position="43"/>
    </location>
</feature>
<comment type="catalytic activity">
    <reaction evidence="1">
        <text>ATP + protein L-histidine = ADP + protein N-phospho-L-histidine.</text>
        <dbReference type="EC" id="2.7.13.3"/>
    </reaction>
</comment>
<evidence type="ECO:0000256" key="10">
    <source>
        <dbReference type="ARBA" id="ARBA00023136"/>
    </source>
</evidence>
<dbReference type="FunFam" id="1.10.287.130:FF:000001">
    <property type="entry name" value="Two-component sensor histidine kinase"/>
    <property type="match status" value="1"/>
</dbReference>
<dbReference type="PROSITE" id="PS50109">
    <property type="entry name" value="HIS_KIN"/>
    <property type="match status" value="1"/>
</dbReference>
<dbReference type="Pfam" id="PF02518">
    <property type="entry name" value="HATPase_c"/>
    <property type="match status" value="1"/>
</dbReference>
<dbReference type="Proteomes" id="UP000051733">
    <property type="component" value="Unassembled WGS sequence"/>
</dbReference>
<dbReference type="SUPFAM" id="SSF47384">
    <property type="entry name" value="Homodimeric domain of signal transducing histidine kinase"/>
    <property type="match status" value="1"/>
</dbReference>
<comment type="caution">
    <text evidence="13">The sequence shown here is derived from an EMBL/GenBank/DDBJ whole genome shotgun (WGS) entry which is preliminary data.</text>
</comment>
<comment type="subcellular location">
    <subcellularLocation>
        <location evidence="2">Membrane</location>
    </subcellularLocation>
</comment>
<dbReference type="AlphaFoldDB" id="A0A0R2A4W6"/>
<organism evidence="13 14">
    <name type="scientific">Paucilactobacillus vaccinostercus DSM 20634</name>
    <dbReference type="NCBI Taxonomy" id="1423813"/>
    <lineage>
        <taxon>Bacteria</taxon>
        <taxon>Bacillati</taxon>
        <taxon>Bacillota</taxon>
        <taxon>Bacilli</taxon>
        <taxon>Lactobacillales</taxon>
        <taxon>Lactobacillaceae</taxon>
        <taxon>Paucilactobacillus</taxon>
    </lineage>
</organism>
<evidence type="ECO:0000256" key="4">
    <source>
        <dbReference type="ARBA" id="ARBA00022553"/>
    </source>
</evidence>
<dbReference type="Gene3D" id="6.10.340.10">
    <property type="match status" value="1"/>
</dbReference>
<dbReference type="InterPro" id="IPR004358">
    <property type="entry name" value="Sig_transdc_His_kin-like_C"/>
</dbReference>
<feature type="domain" description="Histidine kinase" evidence="12">
    <location>
        <begin position="248"/>
        <end position="456"/>
    </location>
</feature>
<dbReference type="PRINTS" id="PR00344">
    <property type="entry name" value="BCTRLSENSOR"/>
</dbReference>
<dbReference type="Gene3D" id="3.30.565.10">
    <property type="entry name" value="Histidine kinase-like ATPase, C-terminal domain"/>
    <property type="match status" value="1"/>
</dbReference>
<evidence type="ECO:0000256" key="11">
    <source>
        <dbReference type="SAM" id="Phobius"/>
    </source>
</evidence>
<reference evidence="13 14" key="1">
    <citation type="journal article" date="2015" name="Genome Announc.">
        <title>Expanding the biotechnology potential of lactobacilli through comparative genomics of 213 strains and associated genera.</title>
        <authorList>
            <person name="Sun Z."/>
            <person name="Harris H.M."/>
            <person name="McCann A."/>
            <person name="Guo C."/>
            <person name="Argimon S."/>
            <person name="Zhang W."/>
            <person name="Yang X."/>
            <person name="Jeffery I.B."/>
            <person name="Cooney J.C."/>
            <person name="Kagawa T.F."/>
            <person name="Liu W."/>
            <person name="Song Y."/>
            <person name="Salvetti E."/>
            <person name="Wrobel A."/>
            <person name="Rasinkangas P."/>
            <person name="Parkhill J."/>
            <person name="Rea M.C."/>
            <person name="O'Sullivan O."/>
            <person name="Ritari J."/>
            <person name="Douillard F.P."/>
            <person name="Paul Ross R."/>
            <person name="Yang R."/>
            <person name="Briner A.E."/>
            <person name="Felis G.E."/>
            <person name="de Vos W.M."/>
            <person name="Barrangou R."/>
            <person name="Klaenhammer T.R."/>
            <person name="Caufield P.W."/>
            <person name="Cui Y."/>
            <person name="Zhang H."/>
            <person name="O'Toole P.W."/>
        </authorList>
    </citation>
    <scope>NUCLEOTIDE SEQUENCE [LARGE SCALE GENOMIC DNA]</scope>
    <source>
        <strain evidence="13 14">DSM 20634</strain>
    </source>
</reference>
<evidence type="ECO:0000259" key="12">
    <source>
        <dbReference type="PROSITE" id="PS50109"/>
    </source>
</evidence>
<evidence type="ECO:0000256" key="2">
    <source>
        <dbReference type="ARBA" id="ARBA00004370"/>
    </source>
</evidence>
<dbReference type="InterPro" id="IPR005467">
    <property type="entry name" value="His_kinase_dom"/>
</dbReference>
<keyword evidence="8 11" id="KW-1133">Transmembrane helix</keyword>
<keyword evidence="5" id="KW-0808">Transferase</keyword>
<dbReference type="Gene3D" id="1.10.287.130">
    <property type="match status" value="1"/>
</dbReference>
<evidence type="ECO:0000313" key="14">
    <source>
        <dbReference type="Proteomes" id="UP000051733"/>
    </source>
</evidence>
<keyword evidence="10 11" id="KW-0472">Membrane</keyword>
<dbReference type="InterPro" id="IPR036890">
    <property type="entry name" value="HATPase_C_sf"/>
</dbReference>
<dbReference type="RefSeq" id="WP_057779233.1">
    <property type="nucleotide sequence ID" value="NZ_AYYY01000029.1"/>
</dbReference>
<dbReference type="CDD" id="cd00082">
    <property type="entry name" value="HisKA"/>
    <property type="match status" value="1"/>
</dbReference>
<dbReference type="InterPro" id="IPR036097">
    <property type="entry name" value="HisK_dim/P_sf"/>
</dbReference>
<evidence type="ECO:0000256" key="3">
    <source>
        <dbReference type="ARBA" id="ARBA00012438"/>
    </source>
</evidence>
<dbReference type="SUPFAM" id="SSF55874">
    <property type="entry name" value="ATPase domain of HSP90 chaperone/DNA topoisomerase II/histidine kinase"/>
    <property type="match status" value="1"/>
</dbReference>
<feature type="transmembrane region" description="Helical" evidence="11">
    <location>
        <begin position="153"/>
        <end position="176"/>
    </location>
</feature>
<evidence type="ECO:0000256" key="6">
    <source>
        <dbReference type="ARBA" id="ARBA00022692"/>
    </source>
</evidence>
<keyword evidence="7 13" id="KW-0418">Kinase</keyword>